<dbReference type="SUPFAM" id="SSF53448">
    <property type="entry name" value="Nucleotide-diphospho-sugar transferases"/>
    <property type="match status" value="1"/>
</dbReference>
<evidence type="ECO:0000259" key="2">
    <source>
        <dbReference type="Pfam" id="PF02709"/>
    </source>
</evidence>
<organism evidence="3 4">
    <name type="scientific">Romboutsia lituseburensis DSM 797</name>
    <dbReference type="NCBI Taxonomy" id="1121325"/>
    <lineage>
        <taxon>Bacteria</taxon>
        <taxon>Bacillati</taxon>
        <taxon>Bacillota</taxon>
        <taxon>Clostridia</taxon>
        <taxon>Peptostreptococcales</taxon>
        <taxon>Peptostreptococcaceae</taxon>
        <taxon>Romboutsia</taxon>
    </lineage>
</organism>
<accession>A0A1G9KBX6</accession>
<dbReference type="RefSeq" id="WP_092723001.1">
    <property type="nucleotide sequence ID" value="NZ_FNGW01000002.1"/>
</dbReference>
<protein>
    <submittedName>
        <fullName evidence="3">Glycosyltransferase like family 2</fullName>
    </submittedName>
</protein>
<dbReference type="GO" id="GO:0016740">
    <property type="term" value="F:transferase activity"/>
    <property type="evidence" value="ECO:0007669"/>
    <property type="project" value="UniProtKB-KW"/>
</dbReference>
<dbReference type="Proteomes" id="UP000199068">
    <property type="component" value="Unassembled WGS sequence"/>
</dbReference>
<dbReference type="Gene3D" id="3.90.550.10">
    <property type="entry name" value="Spore Coat Polysaccharide Biosynthesis Protein SpsA, Chain A"/>
    <property type="match status" value="1"/>
</dbReference>
<gene>
    <name evidence="3" type="ORF">SAMN04515677_10284</name>
</gene>
<keyword evidence="1 3" id="KW-0808">Transferase</keyword>
<dbReference type="STRING" id="1121325.SAMN04515677_10284"/>
<name>A0A1G9KBX6_9FIRM</name>
<evidence type="ECO:0000313" key="4">
    <source>
        <dbReference type="Proteomes" id="UP000199068"/>
    </source>
</evidence>
<dbReference type="EMBL" id="FNGW01000002">
    <property type="protein sequence ID" value="SDL47122.1"/>
    <property type="molecule type" value="Genomic_DNA"/>
</dbReference>
<feature type="domain" description="Galactosyltransferase C-terminal" evidence="2">
    <location>
        <begin position="132"/>
        <end position="176"/>
    </location>
</feature>
<keyword evidence="4" id="KW-1185">Reference proteome</keyword>
<reference evidence="3 4" key="1">
    <citation type="submission" date="2016-10" db="EMBL/GenBank/DDBJ databases">
        <authorList>
            <person name="de Groot N.N."/>
        </authorList>
    </citation>
    <scope>NUCLEOTIDE SEQUENCE [LARGE SCALE GENOMIC DNA]</scope>
    <source>
        <strain evidence="3 4">DSM 797</strain>
    </source>
</reference>
<evidence type="ECO:0000256" key="1">
    <source>
        <dbReference type="ARBA" id="ARBA00022679"/>
    </source>
</evidence>
<dbReference type="AlphaFoldDB" id="A0A1G9KBX6"/>
<evidence type="ECO:0000313" key="3">
    <source>
        <dbReference type="EMBL" id="SDL47122.1"/>
    </source>
</evidence>
<dbReference type="InterPro" id="IPR027791">
    <property type="entry name" value="Galactosyl_T_C"/>
</dbReference>
<sequence length="241" mass="27890">MKFDNISLLVPYKPDGSYRQKNWEWIKKRHEILMPGVEICIGDSTTQPYSRAQSINSAAKKATREIFIIADADLVFDIKELEKAIELLDKYYFVLPFSKLVKMTEGKTEKLLTDNFAIKTDDIDIEGCKIADKTGCMSPGAMTGGMCIIKRETFENIGGYDERIKGWGGEDNIFFISIRYMYGLENMVRTESTIWHLFHRYSTNYKSEELRNKNIDLIKSMYGSEESILNSIIENKKNNFY</sequence>
<dbReference type="Pfam" id="PF02709">
    <property type="entry name" value="Glyco_transf_7C"/>
    <property type="match status" value="1"/>
</dbReference>
<proteinExistence type="predicted"/>
<dbReference type="InterPro" id="IPR029044">
    <property type="entry name" value="Nucleotide-diphossugar_trans"/>
</dbReference>